<evidence type="ECO:0000313" key="1">
    <source>
        <dbReference type="EMBL" id="EJW95531.1"/>
    </source>
</evidence>
<organism evidence="1">
    <name type="scientific">gut metagenome</name>
    <dbReference type="NCBI Taxonomy" id="749906"/>
    <lineage>
        <taxon>unclassified sequences</taxon>
        <taxon>metagenomes</taxon>
        <taxon>organismal metagenomes</taxon>
    </lineage>
</organism>
<comment type="caution">
    <text evidence="1">The sequence shown here is derived from an EMBL/GenBank/DDBJ whole genome shotgun (WGS) entry which is preliminary data.</text>
</comment>
<reference evidence="1" key="1">
    <citation type="journal article" date="2012" name="PLoS ONE">
        <title>Gene sets for utilization of primary and secondary nutrition supplies in the distal gut of endangered iberian lynx.</title>
        <authorList>
            <person name="Alcaide M."/>
            <person name="Messina E."/>
            <person name="Richter M."/>
            <person name="Bargiela R."/>
            <person name="Peplies J."/>
            <person name="Huws S.A."/>
            <person name="Newbold C.J."/>
            <person name="Golyshin P.N."/>
            <person name="Simon M.A."/>
            <person name="Lopez G."/>
            <person name="Yakimov M.M."/>
            <person name="Ferrer M."/>
        </authorList>
    </citation>
    <scope>NUCLEOTIDE SEQUENCE</scope>
</reference>
<evidence type="ECO:0008006" key="2">
    <source>
        <dbReference type="Google" id="ProtNLM"/>
    </source>
</evidence>
<sequence>MLISHPVVLHPFSTKFPSMIIADKLKQTNRAEYLLYLWQVEDLLRVYDCNEDRIRNEYLSQFQISDDQRARMAQWYADLCEMMRSEGKRVHGHLQLCCNILQELTELHNALLRSSHFPYYREMYYKVLPYIVELRSKSKTAPSTADEAPANSCPDEPELETCFDFLYGLMVLRLQGKTVSEPTQRAAKDVSTLLGQLSDYYFKDKAEPLEL</sequence>
<name>J9FKX8_9ZZZZ</name>
<protein>
    <recommendedName>
        <fullName evidence="2">DUF4924 domain-containing protein</fullName>
    </recommendedName>
</protein>
<dbReference type="Pfam" id="PF16271">
    <property type="entry name" value="DUF4924"/>
    <property type="match status" value="1"/>
</dbReference>
<gene>
    <name evidence="1" type="ORF">EVA_16361</name>
</gene>
<dbReference type="InterPro" id="IPR032574">
    <property type="entry name" value="DUF4924"/>
</dbReference>
<accession>J9FKX8</accession>
<dbReference type="EMBL" id="AMCI01005751">
    <property type="protein sequence ID" value="EJW95531.1"/>
    <property type="molecule type" value="Genomic_DNA"/>
</dbReference>
<proteinExistence type="predicted"/>
<dbReference type="AlphaFoldDB" id="J9FKX8"/>